<evidence type="ECO:0000313" key="7">
    <source>
        <dbReference type="Proteomes" id="UP001183202"/>
    </source>
</evidence>
<comment type="function">
    <text evidence="2">Pyridoxal 5'-phosphate (PLP)-binding protein, which is involved in PLP homeostasis.</text>
</comment>
<dbReference type="SUPFAM" id="SSF51419">
    <property type="entry name" value="PLP-binding barrel"/>
    <property type="match status" value="1"/>
</dbReference>
<feature type="modified residue" description="N6-(pyridoxal phosphate)lysine" evidence="2">
    <location>
        <position position="48"/>
    </location>
</feature>
<dbReference type="Proteomes" id="UP001183202">
    <property type="component" value="Unassembled WGS sequence"/>
</dbReference>
<proteinExistence type="inferred from homology"/>
<dbReference type="InterPro" id="IPR029066">
    <property type="entry name" value="PLP-binding_barrel"/>
</dbReference>
<dbReference type="PIRSF" id="PIRSF004848">
    <property type="entry name" value="YBL036c_PLPDEIII"/>
    <property type="match status" value="1"/>
</dbReference>
<accession>A0ABU2N9F7</accession>
<dbReference type="InterPro" id="IPR001608">
    <property type="entry name" value="Ala_racemase_N"/>
</dbReference>
<evidence type="ECO:0000256" key="1">
    <source>
        <dbReference type="ARBA" id="ARBA00022898"/>
    </source>
</evidence>
<organism evidence="6 7">
    <name type="scientific">Pseudonocardia charpentierae</name>
    <dbReference type="NCBI Taxonomy" id="3075545"/>
    <lineage>
        <taxon>Bacteria</taxon>
        <taxon>Bacillati</taxon>
        <taxon>Actinomycetota</taxon>
        <taxon>Actinomycetes</taxon>
        <taxon>Pseudonocardiales</taxon>
        <taxon>Pseudonocardiaceae</taxon>
        <taxon>Pseudonocardia</taxon>
    </lineage>
</organism>
<dbReference type="Gene3D" id="3.20.20.10">
    <property type="entry name" value="Alanine racemase"/>
    <property type="match status" value="1"/>
</dbReference>
<dbReference type="CDD" id="cd00635">
    <property type="entry name" value="PLPDE_III_YBL036c_like"/>
    <property type="match status" value="1"/>
</dbReference>
<dbReference type="RefSeq" id="WP_311556608.1">
    <property type="nucleotide sequence ID" value="NZ_JAVREJ010000008.1"/>
</dbReference>
<dbReference type="PANTHER" id="PTHR10146:SF14">
    <property type="entry name" value="PYRIDOXAL PHOSPHATE HOMEOSTASIS PROTEIN"/>
    <property type="match status" value="1"/>
</dbReference>
<dbReference type="NCBIfam" id="TIGR00044">
    <property type="entry name" value="YggS family pyridoxal phosphate-dependent enzyme"/>
    <property type="match status" value="1"/>
</dbReference>
<dbReference type="InterPro" id="IPR011078">
    <property type="entry name" value="PyrdxlP_homeostasis"/>
</dbReference>
<keyword evidence="1 2" id="KW-0663">Pyridoxal phosphate</keyword>
<keyword evidence="4" id="KW-0175">Coiled coil</keyword>
<feature type="domain" description="Alanine racemase N-terminal" evidence="5">
    <location>
        <begin position="20"/>
        <end position="250"/>
    </location>
</feature>
<reference evidence="7" key="1">
    <citation type="submission" date="2023-07" db="EMBL/GenBank/DDBJ databases">
        <title>30 novel species of actinomycetes from the DSMZ collection.</title>
        <authorList>
            <person name="Nouioui I."/>
        </authorList>
    </citation>
    <scope>NUCLEOTIDE SEQUENCE [LARGE SCALE GENOMIC DNA]</scope>
    <source>
        <strain evidence="7">DSM 45834</strain>
    </source>
</reference>
<gene>
    <name evidence="6" type="ORF">RM445_13710</name>
</gene>
<dbReference type="PANTHER" id="PTHR10146">
    <property type="entry name" value="PROLINE SYNTHETASE CO-TRANSCRIBED BACTERIAL HOMOLOG PROTEIN"/>
    <property type="match status" value="1"/>
</dbReference>
<sequence>MSVGEDRDAEERRAELERRLAAVRERIAQACAAAGRDPDRVELMAVTKTVPAADVAVLLDLGLTLFGENRAQEAGAKVAEVAALRPDARPRWHFIGGLQRNKARTVVGWAARVESVDSVRLADALDRAAAHALDEGRRTGPLPVLLQYSVDGDAARGGVPADGLMALADHVAGCAGLRLEGLMAVAPLGGDAGVDPEAAFTDIERAADRLRSAHPEASVLSAGMSGDLEVAIRHASGVVRVGTALVGYRPLASL</sequence>
<evidence type="ECO:0000256" key="2">
    <source>
        <dbReference type="HAMAP-Rule" id="MF_02087"/>
    </source>
</evidence>
<dbReference type="PROSITE" id="PS01211">
    <property type="entry name" value="UPF0001"/>
    <property type="match status" value="1"/>
</dbReference>
<evidence type="ECO:0000256" key="3">
    <source>
        <dbReference type="RuleBase" id="RU004514"/>
    </source>
</evidence>
<comment type="caution">
    <text evidence="6">The sequence shown here is derived from an EMBL/GenBank/DDBJ whole genome shotgun (WGS) entry which is preliminary data.</text>
</comment>
<feature type="coiled-coil region" evidence="4">
    <location>
        <begin position="6"/>
        <end position="33"/>
    </location>
</feature>
<dbReference type="EMBL" id="JAVREJ010000008">
    <property type="protein sequence ID" value="MDT0350583.1"/>
    <property type="molecule type" value="Genomic_DNA"/>
</dbReference>
<protein>
    <recommendedName>
        <fullName evidence="2">Pyridoxal phosphate homeostasis protein</fullName>
        <shortName evidence="2">PLP homeostasis protein</shortName>
    </recommendedName>
</protein>
<evidence type="ECO:0000313" key="6">
    <source>
        <dbReference type="EMBL" id="MDT0350583.1"/>
    </source>
</evidence>
<name>A0ABU2N9F7_9PSEU</name>
<evidence type="ECO:0000256" key="4">
    <source>
        <dbReference type="SAM" id="Coils"/>
    </source>
</evidence>
<comment type="similarity">
    <text evidence="2 3">Belongs to the pyridoxal phosphate-binding protein YggS/PROSC family.</text>
</comment>
<keyword evidence="7" id="KW-1185">Reference proteome</keyword>
<evidence type="ECO:0000259" key="5">
    <source>
        <dbReference type="Pfam" id="PF01168"/>
    </source>
</evidence>
<dbReference type="Pfam" id="PF01168">
    <property type="entry name" value="Ala_racemase_N"/>
    <property type="match status" value="1"/>
</dbReference>
<dbReference type="HAMAP" id="MF_02087">
    <property type="entry name" value="PLP_homeostasis"/>
    <property type="match status" value="1"/>
</dbReference>